<proteinExistence type="predicted"/>
<dbReference type="HOGENOM" id="CLU_123238_0_0_9"/>
<dbReference type="AlphaFoldDB" id="A0A0E3M6P5"/>
<feature type="transmembrane region" description="Helical" evidence="1">
    <location>
        <begin position="73"/>
        <end position="95"/>
    </location>
</feature>
<sequence length="157" mass="18144">MGYSYSNNLKNKIYKDLILIFIMGAAYMVLEGIWRGWTHISMLVVGGLAAFLIGRLNEYTKFYDSKMWQECVIGTLIILILEFTSGMILNVWLGLGIWDYSGEPFNFYGQICLPYALLWFLLVPVCVYLDDYLRYKIFGEKKPDGILKNYTDLITGN</sequence>
<accession>A0A0E3M6P5</accession>
<dbReference type="EMBL" id="CP009933">
    <property type="protein sequence ID" value="AKA69815.1"/>
    <property type="molecule type" value="Genomic_DNA"/>
</dbReference>
<evidence type="ECO:0008006" key="4">
    <source>
        <dbReference type="Google" id="ProtNLM"/>
    </source>
</evidence>
<protein>
    <recommendedName>
        <fullName evidence="4">ABC-transporter type IV</fullName>
    </recommendedName>
</protein>
<keyword evidence="1" id="KW-0812">Transmembrane</keyword>
<evidence type="ECO:0000313" key="2">
    <source>
        <dbReference type="EMBL" id="AKA69815.1"/>
    </source>
</evidence>
<feature type="transmembrane region" description="Helical" evidence="1">
    <location>
        <begin position="12"/>
        <end position="30"/>
    </location>
</feature>
<keyword evidence="1" id="KW-1133">Transmembrane helix</keyword>
<dbReference type="Proteomes" id="UP000033115">
    <property type="component" value="Chromosome"/>
</dbReference>
<organism evidence="2 3">
    <name type="scientific">Clostridium scatologenes</name>
    <dbReference type="NCBI Taxonomy" id="1548"/>
    <lineage>
        <taxon>Bacteria</taxon>
        <taxon>Bacillati</taxon>
        <taxon>Bacillota</taxon>
        <taxon>Clostridia</taxon>
        <taxon>Eubacteriales</taxon>
        <taxon>Clostridiaceae</taxon>
        <taxon>Clostridium</taxon>
    </lineage>
</organism>
<reference evidence="2 3" key="1">
    <citation type="journal article" date="2015" name="J. Biotechnol.">
        <title>Complete genome sequence of a malodorant-producing acetogen, Clostridium scatologenes ATCC 25775(T).</title>
        <authorList>
            <person name="Zhu Z."/>
            <person name="Guo T."/>
            <person name="Zheng H."/>
            <person name="Song T."/>
            <person name="Ouyang P."/>
            <person name="Xie J."/>
        </authorList>
    </citation>
    <scope>NUCLEOTIDE SEQUENCE [LARGE SCALE GENOMIC DNA]</scope>
    <source>
        <strain evidence="2 3">ATCC 25775</strain>
    </source>
</reference>
<name>A0A0E3M6P5_CLOSL</name>
<keyword evidence="3" id="KW-1185">Reference proteome</keyword>
<dbReference type="InterPro" id="IPR010540">
    <property type="entry name" value="CmpB_TMEM229"/>
</dbReference>
<gene>
    <name evidence="2" type="ORF">CSCA_2690</name>
</gene>
<evidence type="ECO:0000313" key="3">
    <source>
        <dbReference type="Proteomes" id="UP000033115"/>
    </source>
</evidence>
<evidence type="ECO:0000256" key="1">
    <source>
        <dbReference type="SAM" id="Phobius"/>
    </source>
</evidence>
<dbReference type="Pfam" id="PF06541">
    <property type="entry name" value="ABC_trans_CmpB"/>
    <property type="match status" value="1"/>
</dbReference>
<dbReference type="KEGG" id="csq:CSCA_2690"/>
<feature type="transmembrane region" description="Helical" evidence="1">
    <location>
        <begin position="36"/>
        <end position="53"/>
    </location>
</feature>
<dbReference type="RefSeq" id="WP_029161588.1">
    <property type="nucleotide sequence ID" value="NZ_CP009933.1"/>
</dbReference>
<dbReference type="STRING" id="1548.CSCA_2690"/>
<keyword evidence="1" id="KW-0472">Membrane</keyword>
<feature type="transmembrane region" description="Helical" evidence="1">
    <location>
        <begin position="107"/>
        <end position="129"/>
    </location>
</feature>